<sequence length="209" mass="22833">MTQTVPPCTLQSLSMTSESLSNDGSSTMVDLVRNAKDSGSNSRSAVDKSPAVVVSHTEIVKDPVGVTPAPHLSQVAPMISSASSSSQSSTFEYSDMRTNPTEAGAPDDAPESTSVQTLSIFESVDREDWPVWLELAFETLMGYKPLRDVDLWSMILVDWVELERKYEFDNPSGPGAFYSRVGCPELVDWWSRVAQKKVRTSPPPDMPAA</sequence>
<protein>
    <submittedName>
        <fullName evidence="2">Uncharacterized protein</fullName>
    </submittedName>
</protein>
<comment type="caution">
    <text evidence="2">The sequence shown here is derived from an EMBL/GenBank/DDBJ whole genome shotgun (WGS) entry which is preliminary data.</text>
</comment>
<evidence type="ECO:0000313" key="3">
    <source>
        <dbReference type="Proteomes" id="UP001498398"/>
    </source>
</evidence>
<feature type="region of interest" description="Disordered" evidence="1">
    <location>
        <begin position="77"/>
        <end position="113"/>
    </location>
</feature>
<dbReference type="Proteomes" id="UP001498398">
    <property type="component" value="Unassembled WGS sequence"/>
</dbReference>
<keyword evidence="3" id="KW-1185">Reference proteome</keyword>
<feature type="region of interest" description="Disordered" evidence="1">
    <location>
        <begin position="1"/>
        <end position="28"/>
    </location>
</feature>
<feature type="compositionally biased region" description="Low complexity" evidence="1">
    <location>
        <begin position="80"/>
        <end position="89"/>
    </location>
</feature>
<accession>A0ABR1INQ9</accession>
<gene>
    <name evidence="2" type="ORF">VKT23_020002</name>
</gene>
<name>A0ABR1INQ9_9AGAR</name>
<proteinExistence type="predicted"/>
<feature type="compositionally biased region" description="Polar residues" evidence="1">
    <location>
        <begin position="90"/>
        <end position="101"/>
    </location>
</feature>
<evidence type="ECO:0000313" key="2">
    <source>
        <dbReference type="EMBL" id="KAK7434815.1"/>
    </source>
</evidence>
<reference evidence="2 3" key="1">
    <citation type="submission" date="2024-01" db="EMBL/GenBank/DDBJ databases">
        <title>A draft genome for the cacao thread blight pathogen Marasmiellus scandens.</title>
        <authorList>
            <person name="Baruah I.K."/>
            <person name="Leung J."/>
            <person name="Bukari Y."/>
            <person name="Amoako-Attah I."/>
            <person name="Meinhardt L.W."/>
            <person name="Bailey B.A."/>
            <person name="Cohen S.P."/>
        </authorList>
    </citation>
    <scope>NUCLEOTIDE SEQUENCE [LARGE SCALE GENOMIC DNA]</scope>
    <source>
        <strain evidence="2 3">GH-19</strain>
    </source>
</reference>
<evidence type="ECO:0000256" key="1">
    <source>
        <dbReference type="SAM" id="MobiDB-lite"/>
    </source>
</evidence>
<dbReference type="EMBL" id="JBANRG010000116">
    <property type="protein sequence ID" value="KAK7434815.1"/>
    <property type="molecule type" value="Genomic_DNA"/>
</dbReference>
<organism evidence="2 3">
    <name type="scientific">Marasmiellus scandens</name>
    <dbReference type="NCBI Taxonomy" id="2682957"/>
    <lineage>
        <taxon>Eukaryota</taxon>
        <taxon>Fungi</taxon>
        <taxon>Dikarya</taxon>
        <taxon>Basidiomycota</taxon>
        <taxon>Agaricomycotina</taxon>
        <taxon>Agaricomycetes</taxon>
        <taxon>Agaricomycetidae</taxon>
        <taxon>Agaricales</taxon>
        <taxon>Marasmiineae</taxon>
        <taxon>Omphalotaceae</taxon>
        <taxon>Marasmiellus</taxon>
    </lineage>
</organism>